<dbReference type="Proteomes" id="UP000237347">
    <property type="component" value="Unassembled WGS sequence"/>
</dbReference>
<sequence>MREAENIIWGSEVLLGPQMGSSAVGESSRLGLIQSNLTINWAKCGRNVHQYSEEPPQEYIVKDCRFGSLESSDPSPGSIPVIDISMHLLPTRS</sequence>
<keyword evidence="2" id="KW-1185">Reference proteome</keyword>
<protein>
    <submittedName>
        <fullName evidence="1">Uncharacterized protein</fullName>
    </submittedName>
</protein>
<comment type="caution">
    <text evidence="1">The sequence shown here is derived from an EMBL/GenBank/DDBJ whole genome shotgun (WGS) entry which is preliminary data.</text>
</comment>
<accession>A0AAW0LM28</accession>
<evidence type="ECO:0000313" key="1">
    <source>
        <dbReference type="EMBL" id="KAK7852068.1"/>
    </source>
</evidence>
<reference evidence="1 2" key="1">
    <citation type="journal article" date="2018" name="Sci. Data">
        <title>The draft genome sequence of cork oak.</title>
        <authorList>
            <person name="Ramos A.M."/>
            <person name="Usie A."/>
            <person name="Barbosa P."/>
            <person name="Barros P.M."/>
            <person name="Capote T."/>
            <person name="Chaves I."/>
            <person name="Simoes F."/>
            <person name="Abreu I."/>
            <person name="Carrasquinho I."/>
            <person name="Faro C."/>
            <person name="Guimaraes J.B."/>
            <person name="Mendonca D."/>
            <person name="Nobrega F."/>
            <person name="Rodrigues L."/>
            <person name="Saibo N.J.M."/>
            <person name="Varela M.C."/>
            <person name="Egas C."/>
            <person name="Matos J."/>
            <person name="Miguel C.M."/>
            <person name="Oliveira M.M."/>
            <person name="Ricardo C.P."/>
            <person name="Goncalves S."/>
        </authorList>
    </citation>
    <scope>NUCLEOTIDE SEQUENCE [LARGE SCALE GENOMIC DNA]</scope>
    <source>
        <strain evidence="2">cv. HL8</strain>
    </source>
</reference>
<name>A0AAW0LM28_QUESU</name>
<gene>
    <name evidence="1" type="ORF">CFP56_040349</name>
</gene>
<dbReference type="AlphaFoldDB" id="A0AAW0LM28"/>
<evidence type="ECO:0000313" key="2">
    <source>
        <dbReference type="Proteomes" id="UP000237347"/>
    </source>
</evidence>
<proteinExistence type="predicted"/>
<organism evidence="1 2">
    <name type="scientific">Quercus suber</name>
    <name type="common">Cork oak</name>
    <dbReference type="NCBI Taxonomy" id="58331"/>
    <lineage>
        <taxon>Eukaryota</taxon>
        <taxon>Viridiplantae</taxon>
        <taxon>Streptophyta</taxon>
        <taxon>Embryophyta</taxon>
        <taxon>Tracheophyta</taxon>
        <taxon>Spermatophyta</taxon>
        <taxon>Magnoliopsida</taxon>
        <taxon>eudicotyledons</taxon>
        <taxon>Gunneridae</taxon>
        <taxon>Pentapetalae</taxon>
        <taxon>rosids</taxon>
        <taxon>fabids</taxon>
        <taxon>Fagales</taxon>
        <taxon>Fagaceae</taxon>
        <taxon>Quercus</taxon>
    </lineage>
</organism>
<dbReference type="EMBL" id="PKMF04000080">
    <property type="protein sequence ID" value="KAK7852068.1"/>
    <property type="molecule type" value="Genomic_DNA"/>
</dbReference>